<evidence type="ECO:0008006" key="3">
    <source>
        <dbReference type="Google" id="ProtNLM"/>
    </source>
</evidence>
<name>A0A409XC08_PSICY</name>
<evidence type="ECO:0000313" key="2">
    <source>
        <dbReference type="Proteomes" id="UP000283269"/>
    </source>
</evidence>
<dbReference type="AlphaFoldDB" id="A0A409XC08"/>
<dbReference type="OrthoDB" id="2924463at2759"/>
<proteinExistence type="predicted"/>
<protein>
    <recommendedName>
        <fullName evidence="3">F-box domain-containing protein</fullName>
    </recommendedName>
</protein>
<keyword evidence="2" id="KW-1185">Reference proteome</keyword>
<gene>
    <name evidence="1" type="ORF">CVT25_005444</name>
</gene>
<reference evidence="1 2" key="1">
    <citation type="journal article" date="2018" name="Evol. Lett.">
        <title>Horizontal gene cluster transfer increased hallucinogenic mushroom diversity.</title>
        <authorList>
            <person name="Reynolds H.T."/>
            <person name="Vijayakumar V."/>
            <person name="Gluck-Thaler E."/>
            <person name="Korotkin H.B."/>
            <person name="Matheny P.B."/>
            <person name="Slot J.C."/>
        </authorList>
    </citation>
    <scope>NUCLEOTIDE SEQUENCE [LARGE SCALE GENOMIC DNA]</scope>
    <source>
        <strain evidence="1 2">2631</strain>
    </source>
</reference>
<dbReference type="EMBL" id="NHYD01002117">
    <property type="protein sequence ID" value="PPQ88281.1"/>
    <property type="molecule type" value="Genomic_DNA"/>
</dbReference>
<evidence type="ECO:0000313" key="1">
    <source>
        <dbReference type="EMBL" id="PPQ88281.1"/>
    </source>
</evidence>
<dbReference type="InParanoid" id="A0A409XC08"/>
<organism evidence="1 2">
    <name type="scientific">Psilocybe cyanescens</name>
    <dbReference type="NCBI Taxonomy" id="93625"/>
    <lineage>
        <taxon>Eukaryota</taxon>
        <taxon>Fungi</taxon>
        <taxon>Dikarya</taxon>
        <taxon>Basidiomycota</taxon>
        <taxon>Agaricomycotina</taxon>
        <taxon>Agaricomycetes</taxon>
        <taxon>Agaricomycetidae</taxon>
        <taxon>Agaricales</taxon>
        <taxon>Agaricineae</taxon>
        <taxon>Strophariaceae</taxon>
        <taxon>Psilocybe</taxon>
    </lineage>
</organism>
<dbReference type="Proteomes" id="UP000283269">
    <property type="component" value="Unassembled WGS sequence"/>
</dbReference>
<accession>A0A409XC08</accession>
<sequence>MFIPLPTSDVCDPSSRDSLKIAQTVSRTWYNLDHTLWSTIPERITLHPDGKGEISCPYSIFTQSKEKTEVLRHSFKWKLARDGPLGMEGMDVDGLLDVIPKLIRSDYAWTLTPWTAGYVVPAYLHLSHINTSVSVNENSPFIFDPFTFDAFSVGSLPLELVEHIFLLASDEATAAGELLSVCRRSRELVMRRRRRNKFSTLVERFIEYGMAMWINYGHFDPKSTDESSPDVFYGLKALLFKFPPVCGYAPVVGHELEWGQSQCWSSSENSSCIYHACQLPLRGNRLPTFWRMLHGDSRYDAHPEIEKEWA</sequence>
<comment type="caution">
    <text evidence="1">The sequence shown here is derived from an EMBL/GenBank/DDBJ whole genome shotgun (WGS) entry which is preliminary data.</text>
</comment>